<dbReference type="PANTHER" id="PTHR30417">
    <property type="entry name" value="N-ACETYLMURAMOYL-L-ALANINE AMIDASE AMID"/>
    <property type="match status" value="1"/>
</dbReference>
<dbReference type="EC" id="3.5.1.28" evidence="2"/>
<dbReference type="EMBL" id="MVHJ01000005">
    <property type="protein sequence ID" value="ORA05847.1"/>
    <property type="molecule type" value="Genomic_DNA"/>
</dbReference>
<keyword evidence="4" id="KW-0961">Cell wall biogenesis/degradation</keyword>
<dbReference type="GO" id="GO:0008745">
    <property type="term" value="F:N-acetylmuramoyl-L-alanine amidase activity"/>
    <property type="evidence" value="ECO:0007669"/>
    <property type="project" value="UniProtKB-EC"/>
</dbReference>
<feature type="domain" description="N-acetylmuramoyl-L-alanine amidase" evidence="5">
    <location>
        <begin position="28"/>
        <end position="167"/>
    </location>
</feature>
<proteinExistence type="predicted"/>
<keyword evidence="7" id="KW-1185">Reference proteome</keyword>
<evidence type="ECO:0000256" key="4">
    <source>
        <dbReference type="ARBA" id="ARBA00023316"/>
    </source>
</evidence>
<evidence type="ECO:0000259" key="5">
    <source>
        <dbReference type="SMART" id="SM00644"/>
    </source>
</evidence>
<dbReference type="InterPro" id="IPR036505">
    <property type="entry name" value="Amidase/PGRP_sf"/>
</dbReference>
<comment type="catalytic activity">
    <reaction evidence="1">
        <text>Hydrolyzes the link between N-acetylmuramoyl residues and L-amino acid residues in certain cell-wall glycopeptides.</text>
        <dbReference type="EC" id="3.5.1.28"/>
    </reaction>
</comment>
<comment type="caution">
    <text evidence="6">The sequence shown here is derived from an EMBL/GenBank/DDBJ whole genome shotgun (WGS) entry which is preliminary data.</text>
</comment>
<dbReference type="InterPro" id="IPR051206">
    <property type="entry name" value="NAMLAA_amidase_2"/>
</dbReference>
<dbReference type="PANTHER" id="PTHR30417:SF1">
    <property type="entry name" value="N-ACETYLMURAMOYL-L-ALANINE AMIDASE AMID"/>
    <property type="match status" value="1"/>
</dbReference>
<dbReference type="GO" id="GO:0071555">
    <property type="term" value="P:cell wall organization"/>
    <property type="evidence" value="ECO:0007669"/>
    <property type="project" value="UniProtKB-KW"/>
</dbReference>
<evidence type="ECO:0000256" key="2">
    <source>
        <dbReference type="ARBA" id="ARBA00011901"/>
    </source>
</evidence>
<dbReference type="GO" id="GO:0009253">
    <property type="term" value="P:peptidoglycan catabolic process"/>
    <property type="evidence" value="ECO:0007669"/>
    <property type="project" value="InterPro"/>
</dbReference>
<dbReference type="Gene3D" id="3.40.80.10">
    <property type="entry name" value="Peptidoglycan recognition protein-like"/>
    <property type="match status" value="1"/>
</dbReference>
<keyword evidence="3" id="KW-0378">Hydrolase</keyword>
<gene>
    <name evidence="6" type="ORF">BST17_08500</name>
</gene>
<dbReference type="AlphaFoldDB" id="A0A1W9Z0R5"/>
<evidence type="ECO:0000313" key="7">
    <source>
        <dbReference type="Proteomes" id="UP000192366"/>
    </source>
</evidence>
<dbReference type="SUPFAM" id="SSF55846">
    <property type="entry name" value="N-acetylmuramoyl-L-alanine amidase-like"/>
    <property type="match status" value="1"/>
</dbReference>
<dbReference type="GO" id="GO:0009254">
    <property type="term" value="P:peptidoglycan turnover"/>
    <property type="evidence" value="ECO:0007669"/>
    <property type="project" value="TreeGrafter"/>
</dbReference>
<sequence length="245" mass="26643">MAVSGDPIWLEDVLRDAIGDLLIVEPGWKERGAGGFMGVIWGSMWHHTGNVNETVATIRDGVQQPSGWLPGPLSQGLIKPDGTCHLIAVGPCNHAGAGNWKDLTDGNRQSIGFECAYSGSGPWPQKQIITMRNIAAAISKHIGKRADDSVCGHKEYAKPQGRKVDPGNMDMNWFRAEVQKDIDGFVFPGETPGAPEPPKVKRFPDDWTERELMIEVLRQLRGPALNGWPQLGGKSVVDYLGKGNG</sequence>
<organism evidence="6 7">
    <name type="scientific">Mycolicibacterium bacteremicum</name>
    <name type="common">Mycobacterium bacteremicum</name>
    <dbReference type="NCBI Taxonomy" id="564198"/>
    <lineage>
        <taxon>Bacteria</taxon>
        <taxon>Bacillati</taxon>
        <taxon>Actinomycetota</taxon>
        <taxon>Actinomycetes</taxon>
        <taxon>Mycobacteriales</taxon>
        <taxon>Mycobacteriaceae</taxon>
        <taxon>Mycolicibacterium</taxon>
    </lineage>
</organism>
<dbReference type="STRING" id="564198.BST17_08500"/>
<evidence type="ECO:0000313" key="6">
    <source>
        <dbReference type="EMBL" id="ORA05847.1"/>
    </source>
</evidence>
<reference evidence="6 7" key="1">
    <citation type="submission" date="2017-02" db="EMBL/GenBank/DDBJ databases">
        <title>The new phylogeny of genus Mycobacterium.</title>
        <authorList>
            <person name="Tortoli E."/>
            <person name="Trovato A."/>
            <person name="Cirillo D.M."/>
        </authorList>
    </citation>
    <scope>NUCLEOTIDE SEQUENCE [LARGE SCALE GENOMIC DNA]</scope>
    <source>
        <strain evidence="6 7">DSM 45578</strain>
    </source>
</reference>
<dbReference type="Pfam" id="PF01510">
    <property type="entry name" value="Amidase_2"/>
    <property type="match status" value="1"/>
</dbReference>
<dbReference type="SMART" id="SM00644">
    <property type="entry name" value="Ami_2"/>
    <property type="match status" value="1"/>
</dbReference>
<evidence type="ECO:0000256" key="3">
    <source>
        <dbReference type="ARBA" id="ARBA00022801"/>
    </source>
</evidence>
<dbReference type="Proteomes" id="UP000192366">
    <property type="component" value="Unassembled WGS sequence"/>
</dbReference>
<evidence type="ECO:0000256" key="1">
    <source>
        <dbReference type="ARBA" id="ARBA00001561"/>
    </source>
</evidence>
<dbReference type="OrthoDB" id="5178799at2"/>
<dbReference type="InterPro" id="IPR002502">
    <property type="entry name" value="Amidase_domain"/>
</dbReference>
<protein>
    <recommendedName>
        <fullName evidence="2">N-acetylmuramoyl-L-alanine amidase</fullName>
        <ecNumber evidence="2">3.5.1.28</ecNumber>
    </recommendedName>
</protein>
<accession>A0A1W9Z0R5</accession>
<name>A0A1W9Z0R5_MYCBA</name>